<evidence type="ECO:0000313" key="2">
    <source>
        <dbReference type="EMBL" id="CAJ0608210.1"/>
    </source>
</evidence>
<comment type="caution">
    <text evidence="2">The sequence shown here is derived from an EMBL/GenBank/DDBJ whole genome shotgun (WGS) entry which is preliminary data.</text>
</comment>
<feature type="compositionally biased region" description="Basic and acidic residues" evidence="1">
    <location>
        <begin position="130"/>
        <end position="158"/>
    </location>
</feature>
<dbReference type="AlphaFoldDB" id="A0AA36MFB8"/>
<feature type="region of interest" description="Disordered" evidence="1">
    <location>
        <begin position="69"/>
        <end position="167"/>
    </location>
</feature>
<name>A0AA36MFB8_CYLNA</name>
<dbReference type="Proteomes" id="UP001176961">
    <property type="component" value="Unassembled WGS sequence"/>
</dbReference>
<accession>A0AA36MFB8</accession>
<protein>
    <submittedName>
        <fullName evidence="2">Uncharacterized protein</fullName>
    </submittedName>
</protein>
<keyword evidence="3" id="KW-1185">Reference proteome</keyword>
<proteinExistence type="predicted"/>
<dbReference type="EMBL" id="CATQJL010000316">
    <property type="protein sequence ID" value="CAJ0608210.1"/>
    <property type="molecule type" value="Genomic_DNA"/>
</dbReference>
<evidence type="ECO:0000256" key="1">
    <source>
        <dbReference type="SAM" id="MobiDB-lite"/>
    </source>
</evidence>
<reference evidence="2" key="1">
    <citation type="submission" date="2023-07" db="EMBL/GenBank/DDBJ databases">
        <authorList>
            <consortium name="CYATHOMIX"/>
        </authorList>
    </citation>
    <scope>NUCLEOTIDE SEQUENCE</scope>
    <source>
        <strain evidence="2">N/A</strain>
    </source>
</reference>
<gene>
    <name evidence="2" type="ORF">CYNAS_LOCUS20193</name>
</gene>
<organism evidence="2 3">
    <name type="scientific">Cylicocyclus nassatus</name>
    <name type="common">Nematode worm</name>
    <dbReference type="NCBI Taxonomy" id="53992"/>
    <lineage>
        <taxon>Eukaryota</taxon>
        <taxon>Metazoa</taxon>
        <taxon>Ecdysozoa</taxon>
        <taxon>Nematoda</taxon>
        <taxon>Chromadorea</taxon>
        <taxon>Rhabditida</taxon>
        <taxon>Rhabditina</taxon>
        <taxon>Rhabditomorpha</taxon>
        <taxon>Strongyloidea</taxon>
        <taxon>Strongylidae</taxon>
        <taxon>Cylicocyclus</taxon>
    </lineage>
</organism>
<feature type="compositionally biased region" description="Low complexity" evidence="1">
    <location>
        <begin position="87"/>
        <end position="102"/>
    </location>
</feature>
<sequence>MVINIHITPREREKLIREERQRRRIARLLQVRQQTAENAQLIREQLHNNKKTNLDKIRKDLRRSISENISRVASETRSEMPRIPLPSDSSSVSSATSGASSTRTPRRHRHVFTKDDAIKALQRGRRAHQRLLEERAEAKRKAEEAVRLRREAAEEANRFNKANPTAQ</sequence>
<evidence type="ECO:0000313" key="3">
    <source>
        <dbReference type="Proteomes" id="UP001176961"/>
    </source>
</evidence>